<dbReference type="GO" id="GO:0003962">
    <property type="term" value="F:cystathionine gamma-synthase activity"/>
    <property type="evidence" value="ECO:0007669"/>
    <property type="project" value="UniProtKB-EC"/>
</dbReference>
<evidence type="ECO:0000256" key="2">
    <source>
        <dbReference type="ARBA" id="ARBA00009077"/>
    </source>
</evidence>
<dbReference type="Pfam" id="PF01053">
    <property type="entry name" value="Cys_Met_Meta_PP"/>
    <property type="match status" value="1"/>
</dbReference>
<evidence type="ECO:0000256" key="1">
    <source>
        <dbReference type="ARBA" id="ARBA00001933"/>
    </source>
</evidence>
<dbReference type="InterPro" id="IPR015422">
    <property type="entry name" value="PyrdxlP-dep_Trfase_small"/>
</dbReference>
<dbReference type="PIRSF" id="PIRSF001434">
    <property type="entry name" value="CGS"/>
    <property type="match status" value="1"/>
</dbReference>
<dbReference type="Gene3D" id="3.40.640.10">
    <property type="entry name" value="Type I PLP-dependent aspartate aminotransferase-like (Major domain)"/>
    <property type="match status" value="1"/>
</dbReference>
<dbReference type="InterPro" id="IPR015424">
    <property type="entry name" value="PyrdxlP-dep_Trfase"/>
</dbReference>
<dbReference type="InterPro" id="IPR000277">
    <property type="entry name" value="Cys/Met-Metab_PyrdxlP-dep_enz"/>
</dbReference>
<accession>A0ABV2ABK7</accession>
<dbReference type="InterPro" id="IPR015421">
    <property type="entry name" value="PyrdxlP-dep_Trfase_major"/>
</dbReference>
<dbReference type="EMBL" id="JBEPIJ010000009">
    <property type="protein sequence ID" value="MES0874276.1"/>
    <property type="molecule type" value="Genomic_DNA"/>
</dbReference>
<dbReference type="PROSITE" id="PS00868">
    <property type="entry name" value="CYS_MET_METAB_PP"/>
    <property type="match status" value="1"/>
</dbReference>
<dbReference type="RefSeq" id="WP_352889366.1">
    <property type="nucleotide sequence ID" value="NZ_JBEPIJ010000009.1"/>
</dbReference>
<dbReference type="PANTHER" id="PTHR11808:SF15">
    <property type="entry name" value="CYSTATHIONINE GAMMA-LYASE"/>
    <property type="match status" value="1"/>
</dbReference>
<comment type="cofactor">
    <cofactor evidence="1 4">
        <name>pyridoxal 5'-phosphate</name>
        <dbReference type="ChEBI" id="CHEBI:597326"/>
    </cofactor>
</comment>
<protein>
    <submittedName>
        <fullName evidence="5">Cystathionine gamma-synthase</fullName>
        <ecNumber evidence="5">2.5.1.48</ecNumber>
    </submittedName>
</protein>
<evidence type="ECO:0000256" key="4">
    <source>
        <dbReference type="RuleBase" id="RU362118"/>
    </source>
</evidence>
<dbReference type="InterPro" id="IPR054542">
    <property type="entry name" value="Cys_met_metab_PP"/>
</dbReference>
<dbReference type="EC" id="2.5.1.48" evidence="5"/>
<name>A0ABV2ABK7_9GAMM</name>
<dbReference type="Proteomes" id="UP001465331">
    <property type="component" value="Unassembled WGS sequence"/>
</dbReference>
<evidence type="ECO:0000256" key="3">
    <source>
        <dbReference type="ARBA" id="ARBA00022898"/>
    </source>
</evidence>
<dbReference type="NCBIfam" id="NF005871">
    <property type="entry name" value="PRK07811.1"/>
    <property type="match status" value="1"/>
</dbReference>
<comment type="caution">
    <text evidence="5">The sequence shown here is derived from an EMBL/GenBank/DDBJ whole genome shotgun (WGS) entry which is preliminary data.</text>
</comment>
<organism evidence="5 6">
    <name type="scientific">Sinimarinibacterium thermocellulolyticum</name>
    <dbReference type="NCBI Taxonomy" id="3170016"/>
    <lineage>
        <taxon>Bacteria</taxon>
        <taxon>Pseudomonadati</taxon>
        <taxon>Pseudomonadota</taxon>
        <taxon>Gammaproteobacteria</taxon>
        <taxon>Nevskiales</taxon>
        <taxon>Nevskiaceae</taxon>
        <taxon>Sinimarinibacterium</taxon>
    </lineage>
</organism>
<comment type="similarity">
    <text evidence="2 4">Belongs to the trans-sulfuration enzymes family.</text>
</comment>
<dbReference type="PANTHER" id="PTHR11808">
    <property type="entry name" value="TRANS-SULFURATION ENZYME FAMILY MEMBER"/>
    <property type="match status" value="1"/>
</dbReference>
<keyword evidence="5" id="KW-0808">Transferase</keyword>
<reference evidence="5 6" key="1">
    <citation type="submission" date="2024-06" db="EMBL/GenBank/DDBJ databases">
        <authorList>
            <person name="Li Z."/>
            <person name="Jiang Y."/>
        </authorList>
    </citation>
    <scope>NUCLEOTIDE SEQUENCE [LARGE SCALE GENOMIC DNA]</scope>
    <source>
        <strain evidence="5 6">HSW-8</strain>
    </source>
</reference>
<dbReference type="SUPFAM" id="SSF53383">
    <property type="entry name" value="PLP-dependent transferases"/>
    <property type="match status" value="1"/>
</dbReference>
<sequence>MNEKTSAFATRCIHAGQAPDPSTGAIMPPIYATSTYVQESPGVHKGYEYSRTHNPTRFAYERCVADLESGSRGFAFASGLSATATLLDLLEPGAHVIASDDLYGGTYRLFARVREKSAGLRFSYVDMREPANIEAAITQQTRLIWVETPSNPMLKLADLSAIAAIAKRHGLLCAADNTFASPYLQRPLEHGFDLVMHSATKYINGHSDVVNGLVVVGDDAGLAERLAFLQNAVGAVASPFDSFLALRGVKTLALRMQRHCENAQALAEWLARHPRVARVHYPGLPTHPQHALARRQMPRGCGGMISIELKGGLDDARRFLERCELFALAESLGGVESLIEHPAIMTHASVPAATRAQLGIGDTLCRLSVGIEDLDDLRADLDQALG</sequence>
<keyword evidence="6" id="KW-1185">Reference proteome</keyword>
<dbReference type="CDD" id="cd00614">
    <property type="entry name" value="CGS_like"/>
    <property type="match status" value="1"/>
</dbReference>
<evidence type="ECO:0000313" key="5">
    <source>
        <dbReference type="EMBL" id="MES0874276.1"/>
    </source>
</evidence>
<keyword evidence="3 4" id="KW-0663">Pyridoxal phosphate</keyword>
<dbReference type="Gene3D" id="3.90.1150.10">
    <property type="entry name" value="Aspartate Aminotransferase, domain 1"/>
    <property type="match status" value="1"/>
</dbReference>
<evidence type="ECO:0000313" key="6">
    <source>
        <dbReference type="Proteomes" id="UP001465331"/>
    </source>
</evidence>
<proteinExistence type="inferred from homology"/>
<gene>
    <name evidence="5" type="ORF">ABSH63_09695</name>
</gene>